<dbReference type="EMBL" id="NGMO01000003">
    <property type="protein sequence ID" value="OTP10030.1"/>
    <property type="molecule type" value="Genomic_DNA"/>
</dbReference>
<evidence type="ECO:0000313" key="1">
    <source>
        <dbReference type="EMBL" id="OTP10030.1"/>
    </source>
</evidence>
<comment type="caution">
    <text evidence="1">The sequence shown here is derived from an EMBL/GenBank/DDBJ whole genome shotgun (WGS) entry which is preliminary data.</text>
</comment>
<dbReference type="RefSeq" id="WP_086284816.1">
    <property type="nucleotide sequence ID" value="NZ_NGMO01000003.1"/>
</dbReference>
<dbReference type="STRING" id="1987383.A5844_001727"/>
<gene>
    <name evidence="1" type="ORF">A5844_001727</name>
</gene>
<sequence length="169" mass="18949">MEQTQQKQEEKQKKKRWLLLLLLLLALLAGLLTWHLMQKPAQVSTIDLPTSANGDQIKKELDQKANDSQDITAYALMYVQANSKAGKWWFYNAKENTVGQQAVITLDDTKQVVYKSGLLEPGKAVENVELSEPLQPGKYKATVAIESYDLQKKLLNSSMATTALTIVVQ</sequence>
<dbReference type="Proteomes" id="UP000194933">
    <property type="component" value="Unassembled WGS sequence"/>
</dbReference>
<protein>
    <submittedName>
        <fullName evidence="1">Uncharacterized protein</fullName>
    </submittedName>
</protein>
<keyword evidence="2" id="KW-1185">Reference proteome</keyword>
<reference evidence="1 2" key="1">
    <citation type="submission" date="2017-05" db="EMBL/GenBank/DDBJ databases">
        <title>The Genome Sequence of Enterococcus sp. 10A9_DIV0425.</title>
        <authorList>
            <consortium name="The Broad Institute Genomics Platform"/>
            <consortium name="The Broad Institute Genomic Center for Infectious Diseases"/>
            <person name="Earl A."/>
            <person name="Manson A."/>
            <person name="Schwartman J."/>
            <person name="Gilmore M."/>
            <person name="Abouelleil A."/>
            <person name="Cao P."/>
            <person name="Chapman S."/>
            <person name="Cusick C."/>
            <person name="Shea T."/>
            <person name="Young S."/>
            <person name="Neafsey D."/>
            <person name="Nusbaum C."/>
            <person name="Birren B."/>
        </authorList>
    </citation>
    <scope>NUCLEOTIDE SEQUENCE [LARGE SCALE GENOMIC DNA]</scope>
    <source>
        <strain evidence="1 2">10A9_DIV0425</strain>
    </source>
</reference>
<proteinExistence type="predicted"/>
<accession>A0A242JXT9</accession>
<organism evidence="1 2">
    <name type="scientific">Candidatus Enterococcus wittei</name>
    <dbReference type="NCBI Taxonomy" id="1987383"/>
    <lineage>
        <taxon>Bacteria</taxon>
        <taxon>Bacillati</taxon>
        <taxon>Bacillota</taxon>
        <taxon>Bacilli</taxon>
        <taxon>Lactobacillales</taxon>
        <taxon>Enterococcaceae</taxon>
        <taxon>Enterococcus</taxon>
    </lineage>
</organism>
<evidence type="ECO:0000313" key="2">
    <source>
        <dbReference type="Proteomes" id="UP000194933"/>
    </source>
</evidence>
<name>A0A242JXT9_9ENTE</name>
<dbReference type="AlphaFoldDB" id="A0A242JXT9"/>